<dbReference type="Proteomes" id="UP000663193">
    <property type="component" value="Chromosome 15"/>
</dbReference>
<dbReference type="VEuPathDB" id="FungiDB:JI435_419380"/>
<evidence type="ECO:0000313" key="1">
    <source>
        <dbReference type="EMBL" id="QRD03339.1"/>
    </source>
</evidence>
<dbReference type="EMBL" id="CP069037">
    <property type="protein sequence ID" value="QRD03339.1"/>
    <property type="molecule type" value="Genomic_DNA"/>
</dbReference>
<evidence type="ECO:0000313" key="2">
    <source>
        <dbReference type="Proteomes" id="UP000663193"/>
    </source>
</evidence>
<keyword evidence="2" id="KW-1185">Reference proteome</keyword>
<name>A0A7U2FFJ6_PHANO</name>
<protein>
    <submittedName>
        <fullName evidence="1">Uncharacterized protein</fullName>
    </submittedName>
</protein>
<dbReference type="AlphaFoldDB" id="A0A7U2FFJ6"/>
<reference evidence="2" key="1">
    <citation type="journal article" date="2021" name="BMC Genomics">
        <title>Chromosome-level genome assembly and manually-curated proteome of model necrotroph Parastagonospora nodorum Sn15 reveals a genome-wide trove of candidate effector homologs, and redundancy of virulence-related functions within an accessory chromosome.</title>
        <authorList>
            <person name="Bertazzoni S."/>
            <person name="Jones D.A.B."/>
            <person name="Phan H.T."/>
            <person name="Tan K.-C."/>
            <person name="Hane J.K."/>
        </authorList>
    </citation>
    <scope>NUCLEOTIDE SEQUENCE [LARGE SCALE GENOMIC DNA]</scope>
    <source>
        <strain evidence="2">SN15 / ATCC MYA-4574 / FGSC 10173)</strain>
    </source>
</reference>
<proteinExistence type="predicted"/>
<gene>
    <name evidence="1" type="ORF">JI435_419380</name>
</gene>
<sequence>MSPRIKVDQEALSKQQGAVANGHCTGSRGWALEDLGFMVAFKHHYADNCVVKEGEVR</sequence>
<accession>A0A7U2FFJ6</accession>
<organism evidence="1 2">
    <name type="scientific">Phaeosphaeria nodorum (strain SN15 / ATCC MYA-4574 / FGSC 10173)</name>
    <name type="common">Glume blotch fungus</name>
    <name type="synonym">Parastagonospora nodorum</name>
    <dbReference type="NCBI Taxonomy" id="321614"/>
    <lineage>
        <taxon>Eukaryota</taxon>
        <taxon>Fungi</taxon>
        <taxon>Dikarya</taxon>
        <taxon>Ascomycota</taxon>
        <taxon>Pezizomycotina</taxon>
        <taxon>Dothideomycetes</taxon>
        <taxon>Pleosporomycetidae</taxon>
        <taxon>Pleosporales</taxon>
        <taxon>Pleosporineae</taxon>
        <taxon>Phaeosphaeriaceae</taxon>
        <taxon>Parastagonospora</taxon>
    </lineage>
</organism>